<dbReference type="OrthoDB" id="1302502at2759"/>
<reference evidence="2" key="1">
    <citation type="journal article" date="2014" name="Nat. Commun.">
        <title>The tobacco genome sequence and its comparison with those of tomato and potato.</title>
        <authorList>
            <person name="Sierro N."/>
            <person name="Battey J.N."/>
            <person name="Ouadi S."/>
            <person name="Bakaher N."/>
            <person name="Bovet L."/>
            <person name="Willig A."/>
            <person name="Goepfert S."/>
            <person name="Peitsch M.C."/>
            <person name="Ivanov N.V."/>
        </authorList>
    </citation>
    <scope>NUCLEOTIDE SEQUENCE [LARGE SCALE GENOMIC DNA]</scope>
</reference>
<dbReference type="PANTHER" id="PTHR48258">
    <property type="entry name" value="DUF4218 DOMAIN-CONTAINING PROTEIN-RELATED"/>
    <property type="match status" value="1"/>
</dbReference>
<accession>A0A1S3X963</accession>
<organism evidence="2 3">
    <name type="scientific">Nicotiana tabacum</name>
    <name type="common">Common tobacco</name>
    <dbReference type="NCBI Taxonomy" id="4097"/>
    <lineage>
        <taxon>Eukaryota</taxon>
        <taxon>Viridiplantae</taxon>
        <taxon>Streptophyta</taxon>
        <taxon>Embryophyta</taxon>
        <taxon>Tracheophyta</taxon>
        <taxon>Spermatophyta</taxon>
        <taxon>Magnoliopsida</taxon>
        <taxon>eudicotyledons</taxon>
        <taxon>Gunneridae</taxon>
        <taxon>Pentapetalae</taxon>
        <taxon>asterids</taxon>
        <taxon>lamiids</taxon>
        <taxon>Solanales</taxon>
        <taxon>Solanaceae</taxon>
        <taxon>Nicotianoideae</taxon>
        <taxon>Nicotianeae</taxon>
        <taxon>Nicotiana</taxon>
    </lineage>
</organism>
<dbReference type="AlphaFoldDB" id="A0A1S3X963"/>
<dbReference type="Pfam" id="PF13952">
    <property type="entry name" value="DUF4216"/>
    <property type="match status" value="1"/>
</dbReference>
<evidence type="ECO:0000259" key="1">
    <source>
        <dbReference type="Pfam" id="PF13952"/>
    </source>
</evidence>
<dbReference type="KEGG" id="nta:107762508"/>
<gene>
    <name evidence="3" type="primary">LOC107762508</name>
</gene>
<name>A0A1S3X963_TOBAC</name>
<evidence type="ECO:0000313" key="3">
    <source>
        <dbReference type="RefSeq" id="XP_016436354.1"/>
    </source>
</evidence>
<protein>
    <submittedName>
        <fullName evidence="3">Uncharacterized protein LOC107762508</fullName>
    </submittedName>
</protein>
<dbReference type="RefSeq" id="XP_016436354.1">
    <property type="nucleotide sequence ID" value="XM_016580868.1"/>
</dbReference>
<proteinExistence type="predicted"/>
<feature type="domain" description="DUF4216" evidence="1">
    <location>
        <begin position="85"/>
        <end position="160"/>
    </location>
</feature>
<dbReference type="PaxDb" id="4097-A0A1S3X963"/>
<dbReference type="Proteomes" id="UP000790787">
    <property type="component" value="Chromosome 3"/>
</dbReference>
<dbReference type="GeneID" id="107762508"/>
<dbReference type="OMA" id="CKWANTT"/>
<dbReference type="RefSeq" id="XP_016436354.1">
    <property type="nucleotide sequence ID" value="XM_016580868.2"/>
</dbReference>
<sequence>MNPDISNTISTDLEFLAQCPMPDARRFTAYNINGFKFRTVSREQGLKTQNSRVFLTCNTSCIASNADKNATQAELPYYGKFEDIIKLNYYGWFIIVLFKCQWADTTRDEWFKIDVWKFNCVNFSRLIHTGNRKDHDPYIEASQANMVYYVDDETDKEWSVAMHLKPRDLFDIGDVDEEEITRMSHTNNKNWNNFLMLIMRISKLQ</sequence>
<keyword evidence="2" id="KW-1185">Reference proteome</keyword>
<reference evidence="3" key="2">
    <citation type="submission" date="2025-08" db="UniProtKB">
        <authorList>
            <consortium name="RefSeq"/>
        </authorList>
    </citation>
    <scope>IDENTIFICATION</scope>
    <source>
        <tissue evidence="3">Leaf</tissue>
    </source>
</reference>
<dbReference type="InterPro" id="IPR025312">
    <property type="entry name" value="DUF4216"/>
</dbReference>
<evidence type="ECO:0000313" key="2">
    <source>
        <dbReference type="Proteomes" id="UP000790787"/>
    </source>
</evidence>
<dbReference type="PANTHER" id="PTHR48258:SF12">
    <property type="entry name" value="TRANSPOSON PROTEIN, CACTA, EN_SPM SUB-CLASS"/>
    <property type="match status" value="1"/>
</dbReference>
<dbReference type="STRING" id="4097.A0A1S3X963"/>